<accession>A0A0L7LSC0</accession>
<reference evidence="1 2" key="1">
    <citation type="journal article" date="2015" name="Genome Biol. Evol.">
        <title>The genome of winter moth (Operophtera brumata) provides a genomic perspective on sexual dimorphism and phenology.</title>
        <authorList>
            <person name="Derks M.F."/>
            <person name="Smit S."/>
            <person name="Salis L."/>
            <person name="Schijlen E."/>
            <person name="Bossers A."/>
            <person name="Mateman C."/>
            <person name="Pijl A.S."/>
            <person name="de Ridder D."/>
            <person name="Groenen M.A."/>
            <person name="Visser M.E."/>
            <person name="Megens H.J."/>
        </authorList>
    </citation>
    <scope>NUCLEOTIDE SEQUENCE [LARGE SCALE GENOMIC DNA]</scope>
    <source>
        <strain evidence="1">WM2013NL</strain>
        <tissue evidence="1">Head and thorax</tissue>
    </source>
</reference>
<dbReference type="EMBL" id="JTDY01000197">
    <property type="protein sequence ID" value="KOB78347.1"/>
    <property type="molecule type" value="Genomic_DNA"/>
</dbReference>
<name>A0A0L7LSC0_OPEBR</name>
<feature type="non-terminal residue" evidence="1">
    <location>
        <position position="75"/>
    </location>
</feature>
<dbReference type="Proteomes" id="UP000037510">
    <property type="component" value="Unassembled WGS sequence"/>
</dbReference>
<feature type="non-terminal residue" evidence="1">
    <location>
        <position position="1"/>
    </location>
</feature>
<comment type="caution">
    <text evidence="1">The sequence shown here is derived from an EMBL/GenBank/DDBJ whole genome shotgun (WGS) entry which is preliminary data.</text>
</comment>
<sequence length="75" mass="8746">MQRTRRYLLLGRWNSGRSTYPGSGRTRSALKTPPWWPEELCSPSSSVCSALRIIQTCGIRPRSSWIILLSYYRRK</sequence>
<organism evidence="1 2">
    <name type="scientific">Operophtera brumata</name>
    <name type="common">Winter moth</name>
    <name type="synonym">Phalaena brumata</name>
    <dbReference type="NCBI Taxonomy" id="104452"/>
    <lineage>
        <taxon>Eukaryota</taxon>
        <taxon>Metazoa</taxon>
        <taxon>Ecdysozoa</taxon>
        <taxon>Arthropoda</taxon>
        <taxon>Hexapoda</taxon>
        <taxon>Insecta</taxon>
        <taxon>Pterygota</taxon>
        <taxon>Neoptera</taxon>
        <taxon>Endopterygota</taxon>
        <taxon>Lepidoptera</taxon>
        <taxon>Glossata</taxon>
        <taxon>Ditrysia</taxon>
        <taxon>Geometroidea</taxon>
        <taxon>Geometridae</taxon>
        <taxon>Larentiinae</taxon>
        <taxon>Operophtera</taxon>
    </lineage>
</organism>
<gene>
    <name evidence="1" type="ORF">OBRU01_02621</name>
</gene>
<dbReference type="AlphaFoldDB" id="A0A0L7LSC0"/>
<protein>
    <submittedName>
        <fullName evidence="1">Uncharacterized protein</fullName>
    </submittedName>
</protein>
<proteinExistence type="predicted"/>
<evidence type="ECO:0000313" key="1">
    <source>
        <dbReference type="EMBL" id="KOB78347.1"/>
    </source>
</evidence>
<evidence type="ECO:0000313" key="2">
    <source>
        <dbReference type="Proteomes" id="UP000037510"/>
    </source>
</evidence>
<keyword evidence="2" id="KW-1185">Reference proteome</keyword>